<dbReference type="Pfam" id="PF01850">
    <property type="entry name" value="PIN"/>
    <property type="match status" value="1"/>
</dbReference>
<dbReference type="GO" id="GO:0016787">
    <property type="term" value="F:hydrolase activity"/>
    <property type="evidence" value="ECO:0007669"/>
    <property type="project" value="UniProtKB-KW"/>
</dbReference>
<dbReference type="Gene3D" id="3.40.50.1010">
    <property type="entry name" value="5'-nuclease"/>
    <property type="match status" value="1"/>
</dbReference>
<dbReference type="GO" id="GO:0046872">
    <property type="term" value="F:metal ion binding"/>
    <property type="evidence" value="ECO:0007669"/>
    <property type="project" value="UniProtKB-KW"/>
</dbReference>
<evidence type="ECO:0000256" key="2">
    <source>
        <dbReference type="ARBA" id="ARBA00022649"/>
    </source>
</evidence>
<dbReference type="PANTHER" id="PTHR33653:SF1">
    <property type="entry name" value="RIBONUCLEASE VAPC2"/>
    <property type="match status" value="1"/>
</dbReference>
<dbReference type="PATRIC" id="fig|1454003.3.peg.1970"/>
<evidence type="ECO:0000256" key="1">
    <source>
        <dbReference type="ARBA" id="ARBA00001946"/>
    </source>
</evidence>
<protein>
    <submittedName>
        <fullName evidence="9">Putative ribonuclease VapC28</fullName>
        <ecNumber evidence="9">3.1.-.-</ecNumber>
    </submittedName>
</protein>
<evidence type="ECO:0000256" key="7">
    <source>
        <dbReference type="ARBA" id="ARBA00038093"/>
    </source>
</evidence>
<evidence type="ECO:0000313" key="10">
    <source>
        <dbReference type="Proteomes" id="UP000021816"/>
    </source>
</evidence>
<dbReference type="AlphaFoldDB" id="A0A011NC75"/>
<dbReference type="STRING" id="1454003.AW10_01919"/>
<dbReference type="CDD" id="cd09871">
    <property type="entry name" value="PIN_MtVapC28-VapC30-like"/>
    <property type="match status" value="1"/>
</dbReference>
<feature type="domain" description="PIN" evidence="8">
    <location>
        <begin position="1"/>
        <end position="125"/>
    </location>
</feature>
<keyword evidence="5 9" id="KW-0378">Hydrolase</keyword>
<dbReference type="InterPro" id="IPR002716">
    <property type="entry name" value="PIN_dom"/>
</dbReference>
<evidence type="ECO:0000259" key="8">
    <source>
        <dbReference type="Pfam" id="PF01850"/>
    </source>
</evidence>
<comment type="cofactor">
    <cofactor evidence="1">
        <name>Mg(2+)</name>
        <dbReference type="ChEBI" id="CHEBI:18420"/>
    </cofactor>
</comment>
<evidence type="ECO:0000256" key="3">
    <source>
        <dbReference type="ARBA" id="ARBA00022722"/>
    </source>
</evidence>
<evidence type="ECO:0000256" key="4">
    <source>
        <dbReference type="ARBA" id="ARBA00022723"/>
    </source>
</evidence>
<name>A0A011NC75_9PROT</name>
<dbReference type="InterPro" id="IPR029060">
    <property type="entry name" value="PIN-like_dom_sf"/>
</dbReference>
<accession>A0A011NC75</accession>
<dbReference type="EC" id="3.1.-.-" evidence="9"/>
<keyword evidence="3" id="KW-0540">Nuclease</keyword>
<dbReference type="EMBL" id="JEMX01000038">
    <property type="protein sequence ID" value="EXI80273.1"/>
    <property type="molecule type" value="Genomic_DNA"/>
</dbReference>
<reference evidence="9 10" key="1">
    <citation type="submission" date="2014-02" db="EMBL/GenBank/DDBJ databases">
        <title>Expanding our view of genomic diversity in Candidatus Accumulibacter clades.</title>
        <authorList>
            <person name="Skennerton C.T."/>
            <person name="Barr J.J."/>
            <person name="Slater F.R."/>
            <person name="Bond P.L."/>
            <person name="Tyson G.W."/>
        </authorList>
    </citation>
    <scope>NUCLEOTIDE SEQUENCE [LARGE SCALE GENOMIC DNA]</scope>
    <source>
        <strain evidence="10">BA-92</strain>
    </source>
</reference>
<dbReference type="SUPFAM" id="SSF88723">
    <property type="entry name" value="PIN domain-like"/>
    <property type="match status" value="1"/>
</dbReference>
<keyword evidence="4" id="KW-0479">Metal-binding</keyword>
<dbReference type="PANTHER" id="PTHR33653">
    <property type="entry name" value="RIBONUCLEASE VAPC2"/>
    <property type="match status" value="1"/>
</dbReference>
<evidence type="ECO:0000256" key="6">
    <source>
        <dbReference type="ARBA" id="ARBA00022842"/>
    </source>
</evidence>
<proteinExistence type="inferred from homology"/>
<dbReference type="InterPro" id="IPR050556">
    <property type="entry name" value="Type_II_TA_system_RNase"/>
</dbReference>
<dbReference type="GO" id="GO:0004518">
    <property type="term" value="F:nuclease activity"/>
    <property type="evidence" value="ECO:0007669"/>
    <property type="project" value="UniProtKB-KW"/>
</dbReference>
<gene>
    <name evidence="9" type="ORF">AW10_01919</name>
</gene>
<keyword evidence="6" id="KW-0460">Magnesium</keyword>
<organism evidence="9 10">
    <name type="scientific">Candidatus Accumulibacter appositus</name>
    <dbReference type="NCBI Taxonomy" id="1454003"/>
    <lineage>
        <taxon>Bacteria</taxon>
        <taxon>Pseudomonadati</taxon>
        <taxon>Pseudomonadota</taxon>
        <taxon>Betaproteobacteria</taxon>
        <taxon>Candidatus Accumulibacter</taxon>
    </lineage>
</organism>
<evidence type="ECO:0000256" key="5">
    <source>
        <dbReference type="ARBA" id="ARBA00022801"/>
    </source>
</evidence>
<keyword evidence="2" id="KW-1277">Toxin-antitoxin system</keyword>
<evidence type="ECO:0000313" key="9">
    <source>
        <dbReference type="EMBL" id="EXI80273.1"/>
    </source>
</evidence>
<sequence length="129" mass="14208">MVINTSAVLAWLKHEPERERIIAALEAQPVCRISAVSLLEAHIVVRAREHSPMVGKLQRFLEEIGAVVMPFDERQARLADAAFVHYGKGQGHPAQLNFGDCAVYALASSLGEPLLFIGNDFAQTDIQRC</sequence>
<comment type="similarity">
    <text evidence="7">Belongs to the PINc/VapC protein family.</text>
</comment>
<comment type="caution">
    <text evidence="9">The sequence shown here is derived from an EMBL/GenBank/DDBJ whole genome shotgun (WGS) entry which is preliminary data.</text>
</comment>
<dbReference type="Proteomes" id="UP000021816">
    <property type="component" value="Unassembled WGS sequence"/>
</dbReference>